<keyword evidence="8" id="KW-1185">Reference proteome</keyword>
<feature type="transmembrane region" description="Helical" evidence="5">
    <location>
        <begin position="33"/>
        <end position="60"/>
    </location>
</feature>
<organism evidence="7 8">
    <name type="scientific">Malaciobacter canalis</name>
    <dbReference type="NCBI Taxonomy" id="1912871"/>
    <lineage>
        <taxon>Bacteria</taxon>
        <taxon>Pseudomonadati</taxon>
        <taxon>Campylobacterota</taxon>
        <taxon>Epsilonproteobacteria</taxon>
        <taxon>Campylobacterales</taxon>
        <taxon>Arcobacteraceae</taxon>
        <taxon>Malaciobacter</taxon>
    </lineage>
</organism>
<dbReference type="NCBIfam" id="TIGR00367">
    <property type="entry name" value="calcium/sodium antiporter"/>
    <property type="match status" value="1"/>
</dbReference>
<keyword evidence="3 5" id="KW-1133">Transmembrane helix</keyword>
<dbReference type="PANTHER" id="PTHR10846">
    <property type="entry name" value="SODIUM/POTASSIUM/CALCIUM EXCHANGER"/>
    <property type="match status" value="1"/>
</dbReference>
<dbReference type="RefSeq" id="WP_099333513.1">
    <property type="nucleotide sequence ID" value="NZ_CP042812.1"/>
</dbReference>
<evidence type="ECO:0000259" key="6">
    <source>
        <dbReference type="Pfam" id="PF01699"/>
    </source>
</evidence>
<evidence type="ECO:0000256" key="3">
    <source>
        <dbReference type="ARBA" id="ARBA00022989"/>
    </source>
</evidence>
<comment type="caution">
    <text evidence="7">The sequence shown here is derived from an EMBL/GenBank/DDBJ whole genome shotgun (WGS) entry which is preliminary data.</text>
</comment>
<sequence length="306" mass="32733">MDFLIFVISMAALIYGADFIIQQSEKIALHYNISHFVIGATLVAVGTSLPEMAVSMSAAIKGNADIAVANVVGSTIFNISLVLGAVFLVAKKISPDRDLFAKDSAWSLFPILIFILMAIDGKLNAIDGILFLLLMAGYVLFLIGSNQVEQIDEELTKEKFDWKKSIVLLLIGFVFVVVGADFAIDSASNIARTFGISEWAIGLFLIAFGTSLPELTISIKSALKNNADLAIGNIIGSNVANFTMVLGVSSIISVLNVDLSKNFFDIAAAFIVSLMLVFITANKLYNKSAGIALLVVLALVIQNSLV</sequence>
<dbReference type="InterPro" id="IPR004481">
    <property type="entry name" value="K/Na/Ca-exchanger"/>
</dbReference>
<feature type="transmembrane region" description="Helical" evidence="5">
    <location>
        <begin position="125"/>
        <end position="144"/>
    </location>
</feature>
<feature type="domain" description="Sodium/calcium exchanger membrane region" evidence="6">
    <location>
        <begin position="3"/>
        <end position="143"/>
    </location>
</feature>
<dbReference type="PANTHER" id="PTHR10846:SF8">
    <property type="entry name" value="INNER MEMBRANE PROTEIN YRBG"/>
    <property type="match status" value="1"/>
</dbReference>
<dbReference type="InterPro" id="IPR004837">
    <property type="entry name" value="NaCa_Exmemb"/>
</dbReference>
<dbReference type="Gene3D" id="1.20.1420.30">
    <property type="entry name" value="NCX, central ion-binding region"/>
    <property type="match status" value="2"/>
</dbReference>
<feature type="transmembrane region" description="Helical" evidence="5">
    <location>
        <begin position="165"/>
        <end position="184"/>
    </location>
</feature>
<proteinExistence type="predicted"/>
<keyword evidence="2 5" id="KW-0812">Transmembrane</keyword>
<feature type="transmembrane region" description="Helical" evidence="5">
    <location>
        <begin position="229"/>
        <end position="257"/>
    </location>
</feature>
<dbReference type="Pfam" id="PF01699">
    <property type="entry name" value="Na_Ca_ex"/>
    <property type="match status" value="2"/>
</dbReference>
<reference evidence="7 8" key="1">
    <citation type="submission" date="2017-09" db="EMBL/GenBank/DDBJ databases">
        <authorList>
            <person name="Perez-Cataluna A."/>
            <person name="Figueras M.J."/>
            <person name="Salas-Masso N."/>
        </authorList>
    </citation>
    <scope>NUCLEOTIDE SEQUENCE [LARGE SCALE GENOMIC DNA]</scope>
    <source>
        <strain evidence="7 8">F138-33</strain>
    </source>
</reference>
<dbReference type="EMBL" id="NWVW01000001">
    <property type="protein sequence ID" value="PHO11196.1"/>
    <property type="molecule type" value="Genomic_DNA"/>
</dbReference>
<feature type="transmembrane region" description="Helical" evidence="5">
    <location>
        <begin position="263"/>
        <end position="281"/>
    </location>
</feature>
<feature type="transmembrane region" description="Helical" evidence="5">
    <location>
        <begin position="288"/>
        <end position="305"/>
    </location>
</feature>
<evidence type="ECO:0000313" key="8">
    <source>
        <dbReference type="Proteomes" id="UP000221384"/>
    </source>
</evidence>
<feature type="transmembrane region" description="Helical" evidence="5">
    <location>
        <begin position="66"/>
        <end position="88"/>
    </location>
</feature>
<evidence type="ECO:0000256" key="2">
    <source>
        <dbReference type="ARBA" id="ARBA00022692"/>
    </source>
</evidence>
<accession>A0ABX4LY41</accession>
<name>A0ABX4LY41_9BACT</name>
<evidence type="ECO:0000256" key="1">
    <source>
        <dbReference type="ARBA" id="ARBA00004141"/>
    </source>
</evidence>
<feature type="transmembrane region" description="Helical" evidence="5">
    <location>
        <begin position="6"/>
        <end position="21"/>
    </location>
</feature>
<evidence type="ECO:0000313" key="7">
    <source>
        <dbReference type="EMBL" id="PHO11196.1"/>
    </source>
</evidence>
<protein>
    <submittedName>
        <fullName evidence="7">Sodium:proton exchanger</fullName>
    </submittedName>
</protein>
<evidence type="ECO:0000256" key="5">
    <source>
        <dbReference type="SAM" id="Phobius"/>
    </source>
</evidence>
<dbReference type="InterPro" id="IPR044880">
    <property type="entry name" value="NCX_ion-bd_dom_sf"/>
</dbReference>
<feature type="transmembrane region" description="Helical" evidence="5">
    <location>
        <begin position="196"/>
        <end position="217"/>
    </location>
</feature>
<dbReference type="Proteomes" id="UP000221384">
    <property type="component" value="Unassembled WGS sequence"/>
</dbReference>
<keyword evidence="4 5" id="KW-0472">Membrane</keyword>
<comment type="subcellular location">
    <subcellularLocation>
        <location evidence="1">Membrane</location>
        <topology evidence="1">Multi-pass membrane protein</topology>
    </subcellularLocation>
</comment>
<feature type="transmembrane region" description="Helical" evidence="5">
    <location>
        <begin position="100"/>
        <end position="119"/>
    </location>
</feature>
<feature type="domain" description="Sodium/calcium exchanger membrane region" evidence="6">
    <location>
        <begin position="165"/>
        <end position="300"/>
    </location>
</feature>
<evidence type="ECO:0000256" key="4">
    <source>
        <dbReference type="ARBA" id="ARBA00023136"/>
    </source>
</evidence>
<gene>
    <name evidence="7" type="ORF">CPG37_01770</name>
</gene>